<evidence type="ECO:0000256" key="1">
    <source>
        <dbReference type="SAM" id="MobiDB-lite"/>
    </source>
</evidence>
<dbReference type="KEGG" id="splu:LK06_008645"/>
<reference evidence="2 3" key="1">
    <citation type="submission" date="2017-07" db="EMBL/GenBank/DDBJ databases">
        <title>Genome sequence of Streptomyces pluripotens MUSC 137T.</title>
        <authorList>
            <person name="Ser H.-L."/>
            <person name="Lee L.-H."/>
        </authorList>
    </citation>
    <scope>NUCLEOTIDE SEQUENCE [LARGE SCALE GENOMIC DNA]</scope>
    <source>
        <strain evidence="2 3">MUSC 137</strain>
    </source>
</reference>
<organism evidence="2 3">
    <name type="scientific">Streptomyces pluripotens</name>
    <dbReference type="NCBI Taxonomy" id="1355015"/>
    <lineage>
        <taxon>Bacteria</taxon>
        <taxon>Bacillati</taxon>
        <taxon>Actinomycetota</taxon>
        <taxon>Actinomycetes</taxon>
        <taxon>Kitasatosporales</taxon>
        <taxon>Streptomycetaceae</taxon>
        <taxon>Streptomyces</taxon>
    </lineage>
</organism>
<gene>
    <name evidence="2" type="ORF">LK07_09755</name>
</gene>
<dbReference type="Proteomes" id="UP000031501">
    <property type="component" value="Chromosome"/>
</dbReference>
<dbReference type="EMBL" id="CP022433">
    <property type="protein sequence ID" value="ASN24283.1"/>
    <property type="molecule type" value="Genomic_DNA"/>
</dbReference>
<proteinExistence type="predicted"/>
<name>A0A221NW99_9ACTN</name>
<feature type="region of interest" description="Disordered" evidence="1">
    <location>
        <begin position="1"/>
        <end position="80"/>
    </location>
</feature>
<sequence>MSGTRLTDGGAGSTAIGPSAKQDGTNVAHGTRRATVSRTGHHSRHGTPAHRRHDVNDQSTARPDRAGPRATAKPRTLGGA</sequence>
<dbReference type="AlphaFoldDB" id="A0A221NW99"/>
<protein>
    <submittedName>
        <fullName evidence="2">Uncharacterized protein</fullName>
    </submittedName>
</protein>
<accession>A0A221NW99</accession>
<keyword evidence="3" id="KW-1185">Reference proteome</keyword>
<evidence type="ECO:0000313" key="2">
    <source>
        <dbReference type="EMBL" id="ASN24283.1"/>
    </source>
</evidence>
<evidence type="ECO:0000313" key="3">
    <source>
        <dbReference type="Proteomes" id="UP000031501"/>
    </source>
</evidence>
<feature type="compositionally biased region" description="Basic residues" evidence="1">
    <location>
        <begin position="39"/>
        <end position="53"/>
    </location>
</feature>